<proteinExistence type="predicted"/>
<name>E4XDB2_OIKDI</name>
<protein>
    <submittedName>
        <fullName evidence="1">Uncharacterized protein</fullName>
    </submittedName>
</protein>
<dbReference type="InParanoid" id="E4XDB2"/>
<dbReference type="AlphaFoldDB" id="E4XDB2"/>
<gene>
    <name evidence="1" type="ORF">GSOID_T00008151001</name>
</gene>
<sequence>MSFAETTVAGKTEQSFLTTEIEPTTEIVKIARLDNCEFVELSVRLNFKARDGHAALSIFGGQKALICFESTDSIGTSCDIFNGTEVARTFSTSFPHLRGGLGLYNGQPTTVGNQQELSTYGRTETLTSKGWSLLLNHPKATDSHHLVGLENGDMLMLGGIIRQSVKEEKDDTYLSDVWRLRNNIWSLDGFLNKV</sequence>
<accession>E4XDB2</accession>
<dbReference type="OrthoDB" id="10544191at2759"/>
<dbReference type="Proteomes" id="UP000001307">
    <property type="component" value="Unassembled WGS sequence"/>
</dbReference>
<organism evidence="1">
    <name type="scientific">Oikopleura dioica</name>
    <name type="common">Tunicate</name>
    <dbReference type="NCBI Taxonomy" id="34765"/>
    <lineage>
        <taxon>Eukaryota</taxon>
        <taxon>Metazoa</taxon>
        <taxon>Chordata</taxon>
        <taxon>Tunicata</taxon>
        <taxon>Appendicularia</taxon>
        <taxon>Copelata</taxon>
        <taxon>Oikopleuridae</taxon>
        <taxon>Oikopleura</taxon>
    </lineage>
</organism>
<evidence type="ECO:0000313" key="1">
    <source>
        <dbReference type="EMBL" id="CBY24147.1"/>
    </source>
</evidence>
<dbReference type="EMBL" id="FN653038">
    <property type="protein sequence ID" value="CBY24147.1"/>
    <property type="molecule type" value="Genomic_DNA"/>
</dbReference>
<reference evidence="1" key="1">
    <citation type="journal article" date="2010" name="Science">
        <title>Plasticity of animal genome architecture unmasked by rapid evolution of a pelagic tunicate.</title>
        <authorList>
            <person name="Denoeud F."/>
            <person name="Henriet S."/>
            <person name="Mungpakdee S."/>
            <person name="Aury J.M."/>
            <person name="Da Silva C."/>
            <person name="Brinkmann H."/>
            <person name="Mikhaleva J."/>
            <person name="Olsen L.C."/>
            <person name="Jubin C."/>
            <person name="Canestro C."/>
            <person name="Bouquet J.M."/>
            <person name="Danks G."/>
            <person name="Poulain J."/>
            <person name="Campsteijn C."/>
            <person name="Adamski M."/>
            <person name="Cross I."/>
            <person name="Yadetie F."/>
            <person name="Muffato M."/>
            <person name="Louis A."/>
            <person name="Butcher S."/>
            <person name="Tsagkogeorga G."/>
            <person name="Konrad A."/>
            <person name="Singh S."/>
            <person name="Jensen M.F."/>
            <person name="Cong E.H."/>
            <person name="Eikeseth-Otteraa H."/>
            <person name="Noel B."/>
            <person name="Anthouard V."/>
            <person name="Porcel B.M."/>
            <person name="Kachouri-Lafond R."/>
            <person name="Nishino A."/>
            <person name="Ugolini M."/>
            <person name="Chourrout P."/>
            <person name="Nishida H."/>
            <person name="Aasland R."/>
            <person name="Huzurbazar S."/>
            <person name="Westhof E."/>
            <person name="Delsuc F."/>
            <person name="Lehrach H."/>
            <person name="Reinhardt R."/>
            <person name="Weissenbach J."/>
            <person name="Roy S.W."/>
            <person name="Artiguenave F."/>
            <person name="Postlethwait J.H."/>
            <person name="Manak J.R."/>
            <person name="Thompson E.M."/>
            <person name="Jaillon O."/>
            <person name="Du Pasquier L."/>
            <person name="Boudinot P."/>
            <person name="Liberles D.A."/>
            <person name="Volff J.N."/>
            <person name="Philippe H."/>
            <person name="Lenhard B."/>
            <person name="Roest Crollius H."/>
            <person name="Wincker P."/>
            <person name="Chourrout D."/>
        </authorList>
    </citation>
    <scope>NUCLEOTIDE SEQUENCE [LARGE SCALE GENOMIC DNA]</scope>
</reference>
<evidence type="ECO:0000313" key="2">
    <source>
        <dbReference type="Proteomes" id="UP000001307"/>
    </source>
</evidence>
<keyword evidence="2" id="KW-1185">Reference proteome</keyword>